<accession>A0A9P7ZMY4</accession>
<dbReference type="EMBL" id="MU251254">
    <property type="protein sequence ID" value="KAG9254433.1"/>
    <property type="molecule type" value="Genomic_DNA"/>
</dbReference>
<gene>
    <name evidence="2" type="ORF">F5Z01DRAFT_674172</name>
</gene>
<dbReference type="AlphaFoldDB" id="A0A9P7ZMY4"/>
<evidence type="ECO:0000256" key="1">
    <source>
        <dbReference type="SAM" id="MobiDB-lite"/>
    </source>
</evidence>
<dbReference type="GeneID" id="70295918"/>
<comment type="caution">
    <text evidence="2">The sequence shown here is derived from an EMBL/GenBank/DDBJ whole genome shotgun (WGS) entry which is preliminary data.</text>
</comment>
<reference evidence="2" key="1">
    <citation type="journal article" date="2021" name="IMA Fungus">
        <title>Genomic characterization of three marine fungi, including Emericellopsis atlantica sp. nov. with signatures of a generalist lifestyle and marine biomass degradation.</title>
        <authorList>
            <person name="Hagestad O.C."/>
            <person name="Hou L."/>
            <person name="Andersen J.H."/>
            <person name="Hansen E.H."/>
            <person name="Altermark B."/>
            <person name="Li C."/>
            <person name="Kuhnert E."/>
            <person name="Cox R.J."/>
            <person name="Crous P.W."/>
            <person name="Spatafora J.W."/>
            <person name="Lail K."/>
            <person name="Amirebrahimi M."/>
            <person name="Lipzen A."/>
            <person name="Pangilinan J."/>
            <person name="Andreopoulos W."/>
            <person name="Hayes R.D."/>
            <person name="Ng V."/>
            <person name="Grigoriev I.V."/>
            <person name="Jackson S.A."/>
            <person name="Sutton T.D.S."/>
            <person name="Dobson A.D.W."/>
            <person name="Rama T."/>
        </authorList>
    </citation>
    <scope>NUCLEOTIDE SEQUENCE</scope>
    <source>
        <strain evidence="2">TS7</strain>
    </source>
</reference>
<dbReference type="OrthoDB" id="9999611at2759"/>
<evidence type="ECO:0000313" key="2">
    <source>
        <dbReference type="EMBL" id="KAG9254433.1"/>
    </source>
</evidence>
<dbReference type="RefSeq" id="XP_046118357.1">
    <property type="nucleotide sequence ID" value="XM_046265015.1"/>
</dbReference>
<evidence type="ECO:0008006" key="4">
    <source>
        <dbReference type="Google" id="ProtNLM"/>
    </source>
</evidence>
<feature type="region of interest" description="Disordered" evidence="1">
    <location>
        <begin position="30"/>
        <end position="63"/>
    </location>
</feature>
<organism evidence="2 3">
    <name type="scientific">Emericellopsis atlantica</name>
    <dbReference type="NCBI Taxonomy" id="2614577"/>
    <lineage>
        <taxon>Eukaryota</taxon>
        <taxon>Fungi</taxon>
        <taxon>Dikarya</taxon>
        <taxon>Ascomycota</taxon>
        <taxon>Pezizomycotina</taxon>
        <taxon>Sordariomycetes</taxon>
        <taxon>Hypocreomycetidae</taxon>
        <taxon>Hypocreales</taxon>
        <taxon>Bionectriaceae</taxon>
        <taxon>Emericellopsis</taxon>
    </lineage>
</organism>
<dbReference type="Proteomes" id="UP000887229">
    <property type="component" value="Unassembled WGS sequence"/>
</dbReference>
<proteinExistence type="predicted"/>
<evidence type="ECO:0000313" key="3">
    <source>
        <dbReference type="Proteomes" id="UP000887229"/>
    </source>
</evidence>
<sequence>MADKSQEQAGLIGGHAQYVKGATEEVIGNVTGSEEWKDSGIKDKESGVNTMKMATEQRDPTQGYGKVEELAGKATGCEGMEREGAISKEQ</sequence>
<keyword evidence="3" id="KW-1185">Reference proteome</keyword>
<protein>
    <recommendedName>
        <fullName evidence="4">CsbD-like domain-containing protein</fullName>
    </recommendedName>
</protein>
<feature type="compositionally biased region" description="Basic and acidic residues" evidence="1">
    <location>
        <begin position="34"/>
        <end position="46"/>
    </location>
</feature>
<name>A0A9P7ZMY4_9HYPO</name>